<dbReference type="PANTHER" id="PTHR30435:SF18">
    <property type="entry name" value="FLAGELLAR BASAL-BODY ROD PROTEIN FLGF"/>
    <property type="match status" value="1"/>
</dbReference>
<dbReference type="InterPro" id="IPR010930">
    <property type="entry name" value="Flg_bb/hook_C_dom"/>
</dbReference>
<reference evidence="11" key="1">
    <citation type="submission" date="2016-02" db="EMBL/GenBank/DDBJ databases">
        <authorList>
            <person name="Rodrigo-Torres Lidia"/>
            <person name="Arahal R.David."/>
        </authorList>
    </citation>
    <scope>NUCLEOTIDE SEQUENCE [LARGE SCALE GENOMIC DNA]</scope>
    <source>
        <strain evidence="11">CECT 8713</strain>
    </source>
</reference>
<evidence type="ECO:0000256" key="2">
    <source>
        <dbReference type="ARBA" id="ARBA00009677"/>
    </source>
</evidence>
<evidence type="ECO:0000256" key="5">
    <source>
        <dbReference type="ARBA" id="ARBA00040228"/>
    </source>
</evidence>
<dbReference type="RefSeq" id="WP_062711302.1">
    <property type="nucleotide sequence ID" value="NZ_CAWRCI010000027.1"/>
</dbReference>
<proteinExistence type="inferred from homology"/>
<comment type="subcellular location">
    <subcellularLocation>
        <location evidence="1 6">Bacterial flagellum basal body</location>
    </subcellularLocation>
</comment>
<evidence type="ECO:0000259" key="7">
    <source>
        <dbReference type="Pfam" id="PF00460"/>
    </source>
</evidence>
<dbReference type="OrthoDB" id="9804559at2"/>
<keyword evidence="10" id="KW-0282">Flagellum</keyword>
<evidence type="ECO:0000256" key="4">
    <source>
        <dbReference type="ARBA" id="ARBA00038560"/>
    </source>
</evidence>
<feature type="domain" description="Flagellar basal-body/hook protein C-terminal" evidence="8">
    <location>
        <begin position="197"/>
        <end position="240"/>
    </location>
</feature>
<accession>A0A128FCA7</accession>
<keyword evidence="3 6" id="KW-0975">Bacterial flagellum</keyword>
<feature type="domain" description="Flagellar hook protein FlgE/F/G-like D1" evidence="9">
    <location>
        <begin position="81"/>
        <end position="145"/>
    </location>
</feature>
<comment type="subunit">
    <text evidence="4 6">The basal body constitutes a major portion of the flagellar organelle and consists of five rings (E,L,P,S, and M) mounted on a central rod. The rod consists of about 26 subunits of FlgG in the distal portion, and FlgB, FlgC and FlgF are thought to build up the proximal portion of the rod with about 6 subunits each.</text>
</comment>
<dbReference type="InterPro" id="IPR053967">
    <property type="entry name" value="LlgE_F_G-like_D1"/>
</dbReference>
<comment type="similarity">
    <text evidence="2 6">Belongs to the flagella basal body rod proteins family.</text>
</comment>
<feature type="domain" description="Flagellar basal body rod protein N-terminal" evidence="7">
    <location>
        <begin position="7"/>
        <end position="35"/>
    </location>
</feature>
<evidence type="ECO:0000313" key="10">
    <source>
        <dbReference type="EMBL" id="CZF84130.1"/>
    </source>
</evidence>
<dbReference type="NCBIfam" id="NF009280">
    <property type="entry name" value="PRK12640.1"/>
    <property type="match status" value="1"/>
</dbReference>
<dbReference type="NCBIfam" id="TIGR02490">
    <property type="entry name" value="flgF"/>
    <property type="match status" value="1"/>
</dbReference>
<dbReference type="EMBL" id="FIZY01000027">
    <property type="protein sequence ID" value="CZF84130.1"/>
    <property type="molecule type" value="Genomic_DNA"/>
</dbReference>
<protein>
    <recommendedName>
        <fullName evidence="5 6">Flagellar basal-body rod protein FlgF</fullName>
    </recommendedName>
</protein>
<evidence type="ECO:0000259" key="9">
    <source>
        <dbReference type="Pfam" id="PF22692"/>
    </source>
</evidence>
<dbReference type="GO" id="GO:0030694">
    <property type="term" value="C:bacterial-type flagellum basal body, rod"/>
    <property type="evidence" value="ECO:0007669"/>
    <property type="project" value="UniProtKB-UniRule"/>
</dbReference>
<evidence type="ECO:0000256" key="1">
    <source>
        <dbReference type="ARBA" id="ARBA00004117"/>
    </source>
</evidence>
<name>A0A128FCA7_9GAMM</name>
<dbReference type="InterPro" id="IPR001444">
    <property type="entry name" value="Flag_bb_rod_N"/>
</dbReference>
<evidence type="ECO:0000256" key="3">
    <source>
        <dbReference type="ARBA" id="ARBA00023143"/>
    </source>
</evidence>
<dbReference type="InterPro" id="IPR012836">
    <property type="entry name" value="FlgF"/>
</dbReference>
<dbReference type="InterPro" id="IPR020013">
    <property type="entry name" value="Flagellar_FlgE/F/G"/>
</dbReference>
<dbReference type="PANTHER" id="PTHR30435">
    <property type="entry name" value="FLAGELLAR PROTEIN"/>
    <property type="match status" value="1"/>
</dbReference>
<dbReference type="Pfam" id="PF22692">
    <property type="entry name" value="LlgE_F_G_D1"/>
    <property type="match status" value="1"/>
</dbReference>
<evidence type="ECO:0000259" key="8">
    <source>
        <dbReference type="Pfam" id="PF06429"/>
    </source>
</evidence>
<dbReference type="AlphaFoldDB" id="A0A128FCA7"/>
<evidence type="ECO:0000313" key="11">
    <source>
        <dbReference type="Proteomes" id="UP000073601"/>
    </source>
</evidence>
<keyword evidence="10" id="KW-0969">Cilium</keyword>
<keyword evidence="10" id="KW-0966">Cell projection</keyword>
<keyword evidence="11" id="KW-1185">Reference proteome</keyword>
<evidence type="ECO:0000256" key="6">
    <source>
        <dbReference type="RuleBase" id="RU362116"/>
    </source>
</evidence>
<gene>
    <name evidence="10" type="primary">flgF_2</name>
    <name evidence="10" type="ORF">GMA8713_02967</name>
</gene>
<dbReference type="GO" id="GO:0071978">
    <property type="term" value="P:bacterial-type flagellum-dependent swarming motility"/>
    <property type="evidence" value="ECO:0007669"/>
    <property type="project" value="TreeGrafter"/>
</dbReference>
<dbReference type="Proteomes" id="UP000073601">
    <property type="component" value="Unassembled WGS sequence"/>
</dbReference>
<organism evidence="10 11">
    <name type="scientific">Grimontia marina</name>
    <dbReference type="NCBI Taxonomy" id="646534"/>
    <lineage>
        <taxon>Bacteria</taxon>
        <taxon>Pseudomonadati</taxon>
        <taxon>Pseudomonadota</taxon>
        <taxon>Gammaproteobacteria</taxon>
        <taxon>Vibrionales</taxon>
        <taxon>Vibrionaceae</taxon>
        <taxon>Grimontia</taxon>
    </lineage>
</organism>
<sequence length="244" mass="25807">MDSLLFTATSGASRVLKAQHVRSNNLSNADTAGFRADMERVQSLQLNGSGFDGRTMAVTNSAMTRFDSGDVTKTGRALDIAIMGNGYLAVQTPVGNEAYTRAGNIKADNFGALTVNGFQVLSADGAPMALPDHEKVEISERGVVSIVPPGGGAELQVGTLKLVNPDITQIQKESDGLLHSIDGAPFDIDPTVQIANEHIEGSNVSAIDELVGIMSLTRNFEMQVRMMKTAETLAQAGNKLMAAR</sequence>
<dbReference type="InterPro" id="IPR037925">
    <property type="entry name" value="FlgE/F/G-like"/>
</dbReference>
<dbReference type="Pfam" id="PF00460">
    <property type="entry name" value="Flg_bb_rod"/>
    <property type="match status" value="1"/>
</dbReference>
<dbReference type="SUPFAM" id="SSF117143">
    <property type="entry name" value="Flagellar hook protein flgE"/>
    <property type="match status" value="1"/>
</dbReference>
<dbReference type="Pfam" id="PF06429">
    <property type="entry name" value="Flg_bbr_C"/>
    <property type="match status" value="1"/>
</dbReference>
<dbReference type="NCBIfam" id="TIGR03506">
    <property type="entry name" value="FlgEFG_subfam"/>
    <property type="match status" value="1"/>
</dbReference>